<comment type="caution">
    <text evidence="5">The sequence shown here is derived from an EMBL/GenBank/DDBJ whole genome shotgun (WGS) entry which is preliminary data.</text>
</comment>
<evidence type="ECO:0000256" key="2">
    <source>
        <dbReference type="ARBA" id="ARBA00023043"/>
    </source>
</evidence>
<proteinExistence type="predicted"/>
<keyword evidence="2 3" id="KW-0040">ANK repeat</keyword>
<evidence type="ECO:0000256" key="1">
    <source>
        <dbReference type="ARBA" id="ARBA00022737"/>
    </source>
</evidence>
<organism evidence="5 6">
    <name type="scientific">Roseospira navarrensis</name>
    <dbReference type="NCBI Taxonomy" id="140058"/>
    <lineage>
        <taxon>Bacteria</taxon>
        <taxon>Pseudomonadati</taxon>
        <taxon>Pseudomonadota</taxon>
        <taxon>Alphaproteobacteria</taxon>
        <taxon>Rhodospirillales</taxon>
        <taxon>Rhodospirillaceae</taxon>
        <taxon>Roseospira</taxon>
    </lineage>
</organism>
<evidence type="ECO:0000313" key="5">
    <source>
        <dbReference type="EMBL" id="MQX38054.1"/>
    </source>
</evidence>
<dbReference type="PROSITE" id="PS50088">
    <property type="entry name" value="ANK_REPEAT"/>
    <property type="match status" value="2"/>
</dbReference>
<keyword evidence="1" id="KW-0677">Repeat</keyword>
<name>A0A7X1ZGD3_9PROT</name>
<feature type="repeat" description="ANK" evidence="3">
    <location>
        <begin position="94"/>
        <end position="126"/>
    </location>
</feature>
<dbReference type="EMBL" id="WIVE01000068">
    <property type="protein sequence ID" value="MQX38054.1"/>
    <property type="molecule type" value="Genomic_DNA"/>
</dbReference>
<dbReference type="AlphaFoldDB" id="A0A7X1ZGD3"/>
<dbReference type="Gene3D" id="1.25.40.20">
    <property type="entry name" value="Ankyrin repeat-containing domain"/>
    <property type="match status" value="1"/>
</dbReference>
<dbReference type="OrthoDB" id="928522at2"/>
<dbReference type="InterPro" id="IPR002110">
    <property type="entry name" value="Ankyrin_rpt"/>
</dbReference>
<dbReference type="SUPFAM" id="SSF48403">
    <property type="entry name" value="Ankyrin repeat"/>
    <property type="match status" value="1"/>
</dbReference>
<evidence type="ECO:0000313" key="6">
    <source>
        <dbReference type="Proteomes" id="UP000434582"/>
    </source>
</evidence>
<dbReference type="Pfam" id="PF12796">
    <property type="entry name" value="Ank_2"/>
    <property type="match status" value="1"/>
</dbReference>
<gene>
    <name evidence="5" type="ORF">GHC57_16160</name>
</gene>
<dbReference type="PROSITE" id="PS50297">
    <property type="entry name" value="ANK_REP_REGION"/>
    <property type="match status" value="1"/>
</dbReference>
<dbReference type="Proteomes" id="UP000434582">
    <property type="component" value="Unassembled WGS sequence"/>
</dbReference>
<dbReference type="SMART" id="SM00248">
    <property type="entry name" value="ANK"/>
    <property type="match status" value="3"/>
</dbReference>
<accession>A0A7X1ZGD3</accession>
<reference evidence="5 6" key="1">
    <citation type="submission" date="2019-10" db="EMBL/GenBank/DDBJ databases">
        <title>Draft whole-genome sequence of the purple nonsulfur photosynthetic bacterium Roseospira navarrensis DSM 15114.</title>
        <authorList>
            <person name="Kyndt J.A."/>
            <person name="Meyer T.E."/>
        </authorList>
    </citation>
    <scope>NUCLEOTIDE SEQUENCE [LARGE SCALE GENOMIC DNA]</scope>
    <source>
        <strain evidence="5 6">DSM 15114</strain>
    </source>
</reference>
<feature type="region of interest" description="Disordered" evidence="4">
    <location>
        <begin position="1"/>
        <end position="20"/>
    </location>
</feature>
<evidence type="ECO:0000256" key="3">
    <source>
        <dbReference type="PROSITE-ProRule" id="PRU00023"/>
    </source>
</evidence>
<dbReference type="InterPro" id="IPR036770">
    <property type="entry name" value="Ankyrin_rpt-contain_sf"/>
</dbReference>
<feature type="repeat" description="ANK" evidence="3">
    <location>
        <begin position="58"/>
        <end position="93"/>
    </location>
</feature>
<sequence>MDALRQALGDPPGFPNAMGQHEPALGESVLGYALAWSPVPFVRRLLAMGADPSAPADDGFPPLHTVLSLDRPDRLERLRLLLAAGADPDQRGLNDWTPLHHAVWNRDREALRLLLDHGADPSLAVRLDDFTTPLEDAEALGLTDMAETLRAAAPRTHRKACDD</sequence>
<dbReference type="PANTHER" id="PTHR24171">
    <property type="entry name" value="ANKYRIN REPEAT DOMAIN-CONTAINING PROTEIN 39-RELATED"/>
    <property type="match status" value="1"/>
</dbReference>
<protein>
    <submittedName>
        <fullName evidence="5">Ankyrin repeat domain-containing protein</fullName>
    </submittedName>
</protein>
<evidence type="ECO:0000256" key="4">
    <source>
        <dbReference type="SAM" id="MobiDB-lite"/>
    </source>
</evidence>
<keyword evidence="6" id="KW-1185">Reference proteome</keyword>